<name>A0ABT3KAY3_9GAMM</name>
<evidence type="ECO:0000313" key="1">
    <source>
        <dbReference type="EMBL" id="MCW4627697.1"/>
    </source>
</evidence>
<comment type="caution">
    <text evidence="1">The sequence shown here is derived from an EMBL/GenBank/DDBJ whole genome shotgun (WGS) entry which is preliminary data.</text>
</comment>
<organism evidence="1 2">
    <name type="scientific">Marinomonas rhodophyticola</name>
    <dbReference type="NCBI Taxonomy" id="2992803"/>
    <lineage>
        <taxon>Bacteria</taxon>
        <taxon>Pseudomonadati</taxon>
        <taxon>Pseudomonadota</taxon>
        <taxon>Gammaproteobacteria</taxon>
        <taxon>Oceanospirillales</taxon>
        <taxon>Oceanospirillaceae</taxon>
        <taxon>Marinomonas</taxon>
    </lineage>
</organism>
<keyword evidence="2" id="KW-1185">Reference proteome</keyword>
<dbReference type="Gene3D" id="3.50.30.50">
    <property type="entry name" value="Putative cyclase"/>
    <property type="match status" value="1"/>
</dbReference>
<proteinExistence type="predicted"/>
<reference evidence="1" key="1">
    <citation type="submission" date="2022-11" db="EMBL/GenBank/DDBJ databases">
        <title>Marinomonas sp. nov., isolated from marine algae.</title>
        <authorList>
            <person name="Choi D.G."/>
            <person name="Kim J.M."/>
            <person name="Lee J.K."/>
            <person name="Baek J.H."/>
            <person name="Jeon C.O."/>
        </authorList>
    </citation>
    <scope>NUCLEOTIDE SEQUENCE</scope>
    <source>
        <strain evidence="1">KJ51-3</strain>
    </source>
</reference>
<dbReference type="RefSeq" id="WP_265216795.1">
    <property type="nucleotide sequence ID" value="NZ_JAPEUL010000004.1"/>
</dbReference>
<dbReference type="EMBL" id="JAPEUL010000004">
    <property type="protein sequence ID" value="MCW4627697.1"/>
    <property type="molecule type" value="Genomic_DNA"/>
</dbReference>
<sequence length="81" mass="8949">MIIPITSRDAPFKYTREKFAESGDASIIWEGHKAGRDIGYGQMEKLSNLESLPASGFLVSYFPYKIKNGTAGFVRAVAIFS</sequence>
<dbReference type="Proteomes" id="UP001431181">
    <property type="component" value="Unassembled WGS sequence"/>
</dbReference>
<protein>
    <recommendedName>
        <fullName evidence="3">Cyclase</fullName>
    </recommendedName>
</protein>
<accession>A0ABT3KAY3</accession>
<dbReference type="SUPFAM" id="SSF102198">
    <property type="entry name" value="Putative cyclase"/>
    <property type="match status" value="1"/>
</dbReference>
<dbReference type="InterPro" id="IPR037175">
    <property type="entry name" value="KFase_sf"/>
</dbReference>
<gene>
    <name evidence="1" type="ORF">ONZ52_01145</name>
</gene>
<evidence type="ECO:0000313" key="2">
    <source>
        <dbReference type="Proteomes" id="UP001431181"/>
    </source>
</evidence>
<evidence type="ECO:0008006" key="3">
    <source>
        <dbReference type="Google" id="ProtNLM"/>
    </source>
</evidence>